<dbReference type="SUPFAM" id="SSF49478">
    <property type="entry name" value="Cna protein B-type domain"/>
    <property type="match status" value="1"/>
</dbReference>
<dbReference type="InterPro" id="IPR020846">
    <property type="entry name" value="MFS_dom"/>
</dbReference>
<evidence type="ECO:0000256" key="2">
    <source>
        <dbReference type="ARBA" id="ARBA00004651"/>
    </source>
</evidence>
<evidence type="ECO:0000256" key="7">
    <source>
        <dbReference type="ARBA" id="ARBA00022989"/>
    </source>
</evidence>
<comment type="catalytic activity">
    <reaction evidence="1">
        <text>Endohydrolysis of (1-&gt;4)-alpha-D-glucosidic linkages in polysaccharides containing three or more (1-&gt;4)-alpha-linked D-glucose units.</text>
        <dbReference type="EC" id="3.2.1.1"/>
    </reaction>
</comment>
<protein>
    <recommendedName>
        <fullName evidence="3">alpha-amylase</fullName>
        <ecNumber evidence="3">3.2.1.1</ecNumber>
    </recommendedName>
    <alternativeName>
        <fullName evidence="9">1,4-alpha-D-glucan glucanohydrolase</fullName>
    </alternativeName>
</protein>
<dbReference type="Pfam" id="PF13620">
    <property type="entry name" value="CarboxypepD_reg"/>
    <property type="match status" value="2"/>
</dbReference>
<evidence type="ECO:0000313" key="13">
    <source>
        <dbReference type="EMBL" id="GAA0625082.1"/>
    </source>
</evidence>
<keyword evidence="6 11" id="KW-0812">Transmembrane</keyword>
<feature type="transmembrane region" description="Helical" evidence="11">
    <location>
        <begin position="280"/>
        <end position="301"/>
    </location>
</feature>
<dbReference type="EC" id="3.2.1.1" evidence="3"/>
<keyword evidence="4" id="KW-0813">Transport</keyword>
<evidence type="ECO:0000256" key="6">
    <source>
        <dbReference type="ARBA" id="ARBA00022692"/>
    </source>
</evidence>
<gene>
    <name evidence="13" type="ORF">GCM10009547_30400</name>
</gene>
<dbReference type="PANTHER" id="PTHR42718">
    <property type="entry name" value="MAJOR FACILITATOR SUPERFAMILY MULTIDRUG TRANSPORTER MFSC"/>
    <property type="match status" value="1"/>
</dbReference>
<feature type="transmembrane region" description="Helical" evidence="11">
    <location>
        <begin position="496"/>
        <end position="515"/>
    </location>
</feature>
<feature type="transmembrane region" description="Helical" evidence="11">
    <location>
        <begin position="353"/>
        <end position="374"/>
    </location>
</feature>
<dbReference type="NCBIfam" id="TIGR00711">
    <property type="entry name" value="efflux_EmrB"/>
    <property type="match status" value="1"/>
</dbReference>
<dbReference type="Gene3D" id="1.20.1720.10">
    <property type="entry name" value="Multidrug resistance protein D"/>
    <property type="match status" value="1"/>
</dbReference>
<feature type="transmembrane region" description="Helical" evidence="11">
    <location>
        <begin position="161"/>
        <end position="181"/>
    </location>
</feature>
<dbReference type="Proteomes" id="UP001500957">
    <property type="component" value="Unassembled WGS sequence"/>
</dbReference>
<proteinExistence type="predicted"/>
<evidence type="ECO:0000256" key="10">
    <source>
        <dbReference type="SAM" id="MobiDB-lite"/>
    </source>
</evidence>
<dbReference type="InterPro" id="IPR004638">
    <property type="entry name" value="EmrB-like"/>
</dbReference>
<dbReference type="Gene3D" id="2.60.40.1120">
    <property type="entry name" value="Carboxypeptidase-like, regulatory domain"/>
    <property type="match status" value="1"/>
</dbReference>
<feature type="transmembrane region" description="Helical" evidence="11">
    <location>
        <begin position="129"/>
        <end position="149"/>
    </location>
</feature>
<sequence>MASRSHEERPTGDWGLPPVPPRRVPVGVDAEPVPGTVSATEFSPEVEAARLEQKAHRRRWLGLLVLASSQLLIVVDGTIVNVALPALSTDLELASADRQWVITAYSLAFGGLLLLCGRIAGYLGLRRTLVIGLGGFAVASALGGAAQNLETLLVARAAQGVFGALLAPAALALVSTTFVDVRERAKAFAVFGVVAGGGSAVGLIAGGILTEYADWRWTMYVNVPLAAVSILGAFLFLDEFSGEHPGRLDLIGTVLATGGLVTVVYSFSEAERNGWTETRTLWLLFIGLSLLILFVLSQQLVANPLLPLRVLGDRTRGGSNLAITLAALSMIGAFFFLTFYLQGVLEFSPVRTGVAFLPVTGGVIVASAVISSLMPKVAPRLLMGLGLVGAAVALIWMSRISADSSYFSDLLAPLMLMGVAMGAVFVPAFNAATHGVPPRDAGVAGAVVNATQQIGASLGVALLSTVAANRTADYLQNRSIDPQTLIDAQVEGYARASLVAGLILAAAALAVVLLVNVHRLVAQPGLGEVPIPGPVAEPALAVPAPTESSVRHDFPAQPSGRASIPAVFLEASDVTDPSYGANGNGNGNGAHVPAPAYAPPASTQSPVPAPQPIPQPIAQPAPAPIPQPAPAPAYAAAPGPALRVRVRRAGASGAPGDGVAGAGVTLLDPGGRQVARGETDASGVADFASLAGGEALLVVRHEGYLPQARTVLLPGPGAPTVEVDIEVAGASRLSGVVTNAAGRGVEGALVTLTSLDGAVAASTRTDATGAYELVDLTITDGTLAVFASASRPVAVPVTIPPGGRVQRDVEVRGSGVISGIAQTPEGWLIADARVSLLSHGVEVAVTRTDADGAYRFTDLEAGAYTVRAVGYPPAEAEVVAGAGETPVSPITLAHED</sequence>
<feature type="region of interest" description="Disordered" evidence="10">
    <location>
        <begin position="577"/>
        <end position="636"/>
    </location>
</feature>
<keyword evidence="5" id="KW-1003">Cell membrane</keyword>
<dbReference type="InterPro" id="IPR013783">
    <property type="entry name" value="Ig-like_fold"/>
</dbReference>
<evidence type="ECO:0000256" key="11">
    <source>
        <dbReference type="SAM" id="Phobius"/>
    </source>
</evidence>
<feature type="transmembrane region" description="Helical" evidence="11">
    <location>
        <begin position="321"/>
        <end position="341"/>
    </location>
</feature>
<feature type="transmembrane region" description="Helical" evidence="11">
    <location>
        <begin position="381"/>
        <end position="398"/>
    </location>
</feature>
<dbReference type="PANTHER" id="PTHR42718:SF46">
    <property type="entry name" value="BLR6921 PROTEIN"/>
    <property type="match status" value="1"/>
</dbReference>
<keyword evidence="14" id="KW-1185">Reference proteome</keyword>
<feature type="transmembrane region" description="Helical" evidence="11">
    <location>
        <begin position="248"/>
        <end position="268"/>
    </location>
</feature>
<evidence type="ECO:0000256" key="1">
    <source>
        <dbReference type="ARBA" id="ARBA00000548"/>
    </source>
</evidence>
<dbReference type="InterPro" id="IPR013784">
    <property type="entry name" value="Carb-bd-like_fold"/>
</dbReference>
<evidence type="ECO:0000256" key="8">
    <source>
        <dbReference type="ARBA" id="ARBA00023136"/>
    </source>
</evidence>
<feature type="compositionally biased region" description="Low complexity" evidence="10">
    <location>
        <begin position="589"/>
        <end position="601"/>
    </location>
</feature>
<feature type="transmembrane region" description="Helical" evidence="11">
    <location>
        <begin position="100"/>
        <end position="117"/>
    </location>
</feature>
<keyword evidence="7 11" id="KW-1133">Transmembrane helix</keyword>
<evidence type="ECO:0000313" key="14">
    <source>
        <dbReference type="Proteomes" id="UP001500957"/>
    </source>
</evidence>
<feature type="domain" description="Major facilitator superfamily (MFS) profile" evidence="12">
    <location>
        <begin position="62"/>
        <end position="519"/>
    </location>
</feature>
<reference evidence="13 14" key="1">
    <citation type="journal article" date="2019" name="Int. J. Syst. Evol. Microbiol.">
        <title>The Global Catalogue of Microorganisms (GCM) 10K type strain sequencing project: providing services to taxonomists for standard genome sequencing and annotation.</title>
        <authorList>
            <consortium name="The Broad Institute Genomics Platform"/>
            <consortium name="The Broad Institute Genome Sequencing Center for Infectious Disease"/>
            <person name="Wu L."/>
            <person name="Ma J."/>
        </authorList>
    </citation>
    <scope>NUCLEOTIDE SEQUENCE [LARGE SCALE GENOMIC DNA]</scope>
    <source>
        <strain evidence="13 14">JCM 10671</strain>
    </source>
</reference>
<dbReference type="InterPro" id="IPR036259">
    <property type="entry name" value="MFS_trans_sf"/>
</dbReference>
<feature type="transmembrane region" description="Helical" evidence="11">
    <location>
        <begin position="188"/>
        <end position="209"/>
    </location>
</feature>
<dbReference type="InterPro" id="IPR008969">
    <property type="entry name" value="CarboxyPept-like_regulatory"/>
</dbReference>
<organism evidence="13 14">
    <name type="scientific">Sporichthya brevicatena</name>
    <dbReference type="NCBI Taxonomy" id="171442"/>
    <lineage>
        <taxon>Bacteria</taxon>
        <taxon>Bacillati</taxon>
        <taxon>Actinomycetota</taxon>
        <taxon>Actinomycetes</taxon>
        <taxon>Sporichthyales</taxon>
        <taxon>Sporichthyaceae</taxon>
        <taxon>Sporichthya</taxon>
    </lineage>
</organism>
<evidence type="ECO:0000259" key="12">
    <source>
        <dbReference type="PROSITE" id="PS50850"/>
    </source>
</evidence>
<evidence type="ECO:0000256" key="3">
    <source>
        <dbReference type="ARBA" id="ARBA00012595"/>
    </source>
</evidence>
<name>A0ABN1H039_9ACTN</name>
<dbReference type="Gene3D" id="2.60.40.10">
    <property type="entry name" value="Immunoglobulins"/>
    <property type="match status" value="1"/>
</dbReference>
<dbReference type="SUPFAM" id="SSF49464">
    <property type="entry name" value="Carboxypeptidase regulatory domain-like"/>
    <property type="match status" value="1"/>
</dbReference>
<dbReference type="Gene3D" id="1.20.1250.20">
    <property type="entry name" value="MFS general substrate transporter like domains"/>
    <property type="match status" value="1"/>
</dbReference>
<evidence type="ECO:0000256" key="4">
    <source>
        <dbReference type="ARBA" id="ARBA00022448"/>
    </source>
</evidence>
<accession>A0ABN1H039</accession>
<comment type="caution">
    <text evidence="13">The sequence shown here is derived from an EMBL/GenBank/DDBJ whole genome shotgun (WGS) entry which is preliminary data.</text>
</comment>
<comment type="subcellular location">
    <subcellularLocation>
        <location evidence="2">Cell membrane</location>
        <topology evidence="2">Multi-pass membrane protein</topology>
    </subcellularLocation>
</comment>
<feature type="region of interest" description="Disordered" evidence="10">
    <location>
        <begin position="1"/>
        <end position="25"/>
    </location>
</feature>
<evidence type="ECO:0000256" key="5">
    <source>
        <dbReference type="ARBA" id="ARBA00022475"/>
    </source>
</evidence>
<dbReference type="SUPFAM" id="SSF49452">
    <property type="entry name" value="Starch-binding domain-like"/>
    <property type="match status" value="1"/>
</dbReference>
<dbReference type="InterPro" id="IPR011701">
    <property type="entry name" value="MFS"/>
</dbReference>
<dbReference type="Pfam" id="PF07690">
    <property type="entry name" value="MFS_1"/>
    <property type="match status" value="1"/>
</dbReference>
<dbReference type="CDD" id="cd17321">
    <property type="entry name" value="MFS_MMR_MDR_like"/>
    <property type="match status" value="1"/>
</dbReference>
<feature type="compositionally biased region" description="Pro residues" evidence="10">
    <location>
        <begin position="607"/>
        <end position="631"/>
    </location>
</feature>
<feature type="transmembrane region" description="Helical" evidence="11">
    <location>
        <begin position="410"/>
        <end position="429"/>
    </location>
</feature>
<dbReference type="PROSITE" id="PS50850">
    <property type="entry name" value="MFS"/>
    <property type="match status" value="1"/>
</dbReference>
<keyword evidence="8 11" id="KW-0472">Membrane</keyword>
<feature type="transmembrane region" description="Helical" evidence="11">
    <location>
        <begin position="60"/>
        <end position="80"/>
    </location>
</feature>
<feature type="transmembrane region" description="Helical" evidence="11">
    <location>
        <begin position="215"/>
        <end position="236"/>
    </location>
</feature>
<dbReference type="EMBL" id="BAAAHE010000025">
    <property type="protein sequence ID" value="GAA0625082.1"/>
    <property type="molecule type" value="Genomic_DNA"/>
</dbReference>
<dbReference type="RefSeq" id="WP_344606211.1">
    <property type="nucleotide sequence ID" value="NZ_BAAAHE010000025.1"/>
</dbReference>
<evidence type="ECO:0000256" key="9">
    <source>
        <dbReference type="ARBA" id="ARBA00030238"/>
    </source>
</evidence>
<dbReference type="SUPFAM" id="SSF103473">
    <property type="entry name" value="MFS general substrate transporter"/>
    <property type="match status" value="1"/>
</dbReference>
<feature type="compositionally biased region" description="Basic and acidic residues" evidence="10">
    <location>
        <begin position="1"/>
        <end position="11"/>
    </location>
</feature>